<name>A0AA39ZPG8_9PEZI</name>
<dbReference type="PANTHER" id="PTHR24148:SF64">
    <property type="entry name" value="HETEROKARYON INCOMPATIBILITY DOMAIN-CONTAINING PROTEIN"/>
    <property type="match status" value="1"/>
</dbReference>
<evidence type="ECO:0000313" key="4">
    <source>
        <dbReference type="Proteomes" id="UP001172102"/>
    </source>
</evidence>
<feature type="signal peptide" evidence="1">
    <location>
        <begin position="1"/>
        <end position="33"/>
    </location>
</feature>
<dbReference type="InterPro" id="IPR010730">
    <property type="entry name" value="HET"/>
</dbReference>
<evidence type="ECO:0000256" key="1">
    <source>
        <dbReference type="SAM" id="SignalP"/>
    </source>
</evidence>
<feature type="domain" description="Heterokaryon incompatibility" evidence="2">
    <location>
        <begin position="172"/>
        <end position="276"/>
    </location>
</feature>
<sequence length="647" mass="74199">MSAAFFLFSPWLAVPIVTLLLCAFNFNLSLASAAPAPIDHNDDDFDDDSDWPRRLLHVPTMTSHKWSPGNIYGGFRNPRYVAISYTWGKFELRNPKLKPHVKALPIQGVPWSVPRIDPEKHFTVDEFRRTIRQTMGTTDRHYEFDHLRSPRALKKTPASWLVGPLLRFLERQQRAYQFLWLDVACIEQRDSPVKWAEIGRQARIFQRAEHVYVWLSHLSHTEMTRILSDFDVGGSGLDMEPYSLSCEVHQWAVVATRALKELTEDPWFKSLWTLQEGYLRHKAILLSRESRVCAEGRQIGWRCMELNDILLRANNILVWSDMTRKPLSTPSLSELMSLLHNSGLGALWHNNPMGLLAISSNRNPRNPLDRVYGIMQILGPSFRVGRAADPTSTHDYTLKELQDEFTSKVMRLYPVLSQMFVHLDAPAPGKSWCLQSSSVVPWILDRGDMFGWPSGGRLEVNIMIRHFNLCQLSSEKKGNHLWAHLSGKACSFKTLQSAWHGTNRPKYTEKLKQSMWRMHVNSHNSAHLLALDRGTHLDPLPPQLDKVNVFSLSDENNHDDLAAWVAQRCEKIPLTVLLMGRCDFGDESFNTGLILVESDGLGLPHWRRVGVCIWLHSHLSEGEDVHPMWELLRGDSPDWNHLEGRFG</sequence>
<dbReference type="AlphaFoldDB" id="A0AA39ZPG8"/>
<comment type="caution">
    <text evidence="3">The sequence shown here is derived from an EMBL/GenBank/DDBJ whole genome shotgun (WGS) entry which is preliminary data.</text>
</comment>
<dbReference type="PANTHER" id="PTHR24148">
    <property type="entry name" value="ANKYRIN REPEAT DOMAIN-CONTAINING PROTEIN 39 HOMOLOG-RELATED"/>
    <property type="match status" value="1"/>
</dbReference>
<accession>A0AA39ZPG8</accession>
<evidence type="ECO:0000259" key="2">
    <source>
        <dbReference type="Pfam" id="PF06985"/>
    </source>
</evidence>
<dbReference type="InterPro" id="IPR052895">
    <property type="entry name" value="HetReg/Transcr_Mod"/>
</dbReference>
<reference evidence="3" key="1">
    <citation type="submission" date="2023-06" db="EMBL/GenBank/DDBJ databases">
        <title>Genome-scale phylogeny and comparative genomics of the fungal order Sordariales.</title>
        <authorList>
            <consortium name="Lawrence Berkeley National Laboratory"/>
            <person name="Hensen N."/>
            <person name="Bonometti L."/>
            <person name="Westerberg I."/>
            <person name="Brannstrom I.O."/>
            <person name="Guillou S."/>
            <person name="Cros-Aarteil S."/>
            <person name="Calhoun S."/>
            <person name="Haridas S."/>
            <person name="Kuo A."/>
            <person name="Mondo S."/>
            <person name="Pangilinan J."/>
            <person name="Riley R."/>
            <person name="Labutti K."/>
            <person name="Andreopoulos B."/>
            <person name="Lipzen A."/>
            <person name="Chen C."/>
            <person name="Yanf M."/>
            <person name="Daum C."/>
            <person name="Ng V."/>
            <person name="Clum A."/>
            <person name="Steindorff A."/>
            <person name="Ohm R."/>
            <person name="Martin F."/>
            <person name="Silar P."/>
            <person name="Natvig D."/>
            <person name="Lalanne C."/>
            <person name="Gautier V."/>
            <person name="Ament-Velasquez S.L."/>
            <person name="Kruys A."/>
            <person name="Hutchinson M.I."/>
            <person name="Powell A.J."/>
            <person name="Barry K."/>
            <person name="Miller A.N."/>
            <person name="Grigoriev I.V."/>
            <person name="Debuchy R."/>
            <person name="Gladieux P."/>
            <person name="Thoren M.H."/>
            <person name="Johannesson H."/>
        </authorList>
    </citation>
    <scope>NUCLEOTIDE SEQUENCE</scope>
    <source>
        <strain evidence="3">SMH4607-1</strain>
    </source>
</reference>
<dbReference type="Pfam" id="PF06985">
    <property type="entry name" value="HET"/>
    <property type="match status" value="1"/>
</dbReference>
<evidence type="ECO:0000313" key="3">
    <source>
        <dbReference type="EMBL" id="KAK0701232.1"/>
    </source>
</evidence>
<dbReference type="Proteomes" id="UP001172102">
    <property type="component" value="Unassembled WGS sequence"/>
</dbReference>
<keyword evidence="4" id="KW-1185">Reference proteome</keyword>
<feature type="chain" id="PRO_5041241416" description="Heterokaryon incompatibility domain-containing protein" evidence="1">
    <location>
        <begin position="34"/>
        <end position="647"/>
    </location>
</feature>
<organism evidence="3 4">
    <name type="scientific">Lasiosphaeris hirsuta</name>
    <dbReference type="NCBI Taxonomy" id="260670"/>
    <lineage>
        <taxon>Eukaryota</taxon>
        <taxon>Fungi</taxon>
        <taxon>Dikarya</taxon>
        <taxon>Ascomycota</taxon>
        <taxon>Pezizomycotina</taxon>
        <taxon>Sordariomycetes</taxon>
        <taxon>Sordariomycetidae</taxon>
        <taxon>Sordariales</taxon>
        <taxon>Lasiosphaeriaceae</taxon>
        <taxon>Lasiosphaeris</taxon>
    </lineage>
</organism>
<protein>
    <recommendedName>
        <fullName evidence="2">Heterokaryon incompatibility domain-containing protein</fullName>
    </recommendedName>
</protein>
<dbReference type="EMBL" id="JAUKUA010000010">
    <property type="protein sequence ID" value="KAK0701232.1"/>
    <property type="molecule type" value="Genomic_DNA"/>
</dbReference>
<proteinExistence type="predicted"/>
<gene>
    <name evidence="3" type="ORF">B0H67DRAFT_97278</name>
</gene>
<keyword evidence="1" id="KW-0732">Signal</keyword>